<name>A0AA36AWY8_OCTVU</name>
<proteinExistence type="predicted"/>
<organism evidence="1 2">
    <name type="scientific">Octopus vulgaris</name>
    <name type="common">Common octopus</name>
    <dbReference type="NCBI Taxonomy" id="6645"/>
    <lineage>
        <taxon>Eukaryota</taxon>
        <taxon>Metazoa</taxon>
        <taxon>Spiralia</taxon>
        <taxon>Lophotrochozoa</taxon>
        <taxon>Mollusca</taxon>
        <taxon>Cephalopoda</taxon>
        <taxon>Coleoidea</taxon>
        <taxon>Octopodiformes</taxon>
        <taxon>Octopoda</taxon>
        <taxon>Incirrata</taxon>
        <taxon>Octopodidae</taxon>
        <taxon>Octopus</taxon>
    </lineage>
</organism>
<sequence length="121" mass="14045">MHLLDAEIKKRFPKVAPTHWNLNHSLAETFREYHEQLADLFLNITDKSTLLDPMRQNNNIQKTSVTCLKHSYEDYFDSQKLRSELTALYKDAELKGKSIQDLLYILHNSGLDETAPVNEAL</sequence>
<keyword evidence="2" id="KW-1185">Reference proteome</keyword>
<evidence type="ECO:0000313" key="2">
    <source>
        <dbReference type="Proteomes" id="UP001162480"/>
    </source>
</evidence>
<accession>A0AA36AWY8</accession>
<reference evidence="1" key="1">
    <citation type="submission" date="2023-08" db="EMBL/GenBank/DDBJ databases">
        <authorList>
            <person name="Alioto T."/>
            <person name="Alioto T."/>
            <person name="Gomez Garrido J."/>
        </authorList>
    </citation>
    <scope>NUCLEOTIDE SEQUENCE</scope>
</reference>
<protein>
    <submittedName>
        <fullName evidence="1">Uncharacterized protein</fullName>
    </submittedName>
</protein>
<dbReference type="Proteomes" id="UP001162480">
    <property type="component" value="Chromosome 5"/>
</dbReference>
<dbReference type="AlphaFoldDB" id="A0AA36AWY8"/>
<gene>
    <name evidence="1" type="ORF">OCTVUL_1B001044</name>
</gene>
<evidence type="ECO:0000313" key="1">
    <source>
        <dbReference type="EMBL" id="CAI9723579.1"/>
    </source>
</evidence>
<dbReference type="EMBL" id="OX597818">
    <property type="protein sequence ID" value="CAI9723579.1"/>
    <property type="molecule type" value="Genomic_DNA"/>
</dbReference>